<accession>A0ABV6QUL0</accession>
<dbReference type="Pfam" id="PF00535">
    <property type="entry name" value="Glycos_transf_2"/>
    <property type="match status" value="1"/>
</dbReference>
<feature type="domain" description="Glycosyltransferase 2-like" evidence="1">
    <location>
        <begin position="7"/>
        <end position="131"/>
    </location>
</feature>
<evidence type="ECO:0000313" key="2">
    <source>
        <dbReference type="EMBL" id="MFC0627681.1"/>
    </source>
</evidence>
<dbReference type="EMBL" id="JBHLTC010000035">
    <property type="protein sequence ID" value="MFC0627681.1"/>
    <property type="molecule type" value="Genomic_DNA"/>
</dbReference>
<evidence type="ECO:0000313" key="3">
    <source>
        <dbReference type="Proteomes" id="UP001589890"/>
    </source>
</evidence>
<dbReference type="PANTHER" id="PTHR22916:SF3">
    <property type="entry name" value="UDP-GLCNAC:BETAGAL BETA-1,3-N-ACETYLGLUCOSAMINYLTRANSFERASE-LIKE PROTEIN 1"/>
    <property type="match status" value="1"/>
</dbReference>
<dbReference type="InterPro" id="IPR029044">
    <property type="entry name" value="Nucleotide-diphossugar_trans"/>
</dbReference>
<proteinExistence type="predicted"/>
<comment type="caution">
    <text evidence="2">The sequence shown here is derived from an EMBL/GenBank/DDBJ whole genome shotgun (WGS) entry which is preliminary data.</text>
</comment>
<evidence type="ECO:0000259" key="1">
    <source>
        <dbReference type="Pfam" id="PF00535"/>
    </source>
</evidence>
<dbReference type="GO" id="GO:0016757">
    <property type="term" value="F:glycosyltransferase activity"/>
    <property type="evidence" value="ECO:0007669"/>
    <property type="project" value="UniProtKB-KW"/>
</dbReference>
<dbReference type="SUPFAM" id="SSF53448">
    <property type="entry name" value="Nucleotide-diphospho-sugar transferases"/>
    <property type="match status" value="1"/>
</dbReference>
<organism evidence="2 3">
    <name type="scientific">Kribbella deserti</name>
    <dbReference type="NCBI Taxonomy" id="1926257"/>
    <lineage>
        <taxon>Bacteria</taxon>
        <taxon>Bacillati</taxon>
        <taxon>Actinomycetota</taxon>
        <taxon>Actinomycetes</taxon>
        <taxon>Propionibacteriales</taxon>
        <taxon>Kribbellaceae</taxon>
        <taxon>Kribbella</taxon>
    </lineage>
</organism>
<dbReference type="CDD" id="cd00761">
    <property type="entry name" value="Glyco_tranf_GTA_type"/>
    <property type="match status" value="1"/>
</dbReference>
<keyword evidence="2" id="KW-0328">Glycosyltransferase</keyword>
<dbReference type="InterPro" id="IPR001173">
    <property type="entry name" value="Glyco_trans_2-like"/>
</dbReference>
<dbReference type="RefSeq" id="WP_380052710.1">
    <property type="nucleotide sequence ID" value="NZ_JBHLTC010000035.1"/>
</dbReference>
<keyword evidence="3" id="KW-1185">Reference proteome</keyword>
<dbReference type="Gene3D" id="3.90.550.10">
    <property type="entry name" value="Spore Coat Polysaccharide Biosynthesis Protein SpsA, Chain A"/>
    <property type="match status" value="1"/>
</dbReference>
<sequence>MTTPRLSVVVPFFNVRDYFRDCLDSIARQTYADFEAILVDDGSQDGSALIAKEFCEKDSRFRLISQQNQGPGPARNDGVGHARGEFLAFVDSDDLITRHAYEMMIRTLDESGSSFVAGNARRFNNSSGVRQSWVHRAPFAKNLTATHLLETPELIVDRMIWNKVYRLSFWREFGLAFPPIQYEDYPVMLQAHLDAVSVDCVSVPVYYWRERESGESITQQKFKYSNLVDRVISAEMVVGMIDERAPQLRPQLHNHLVQVDLAALSQAFATVPPESMTTLVELGQRLLKTLDDESLATAPRFDQLQIQALRDGDAAMLRTLAQFRADGGTRDGGRAAQRPGRPWQYEFQYPGRTRRSMPRELYRVPADEINLATTVTHVRWHDETLVVRGTAQIRHLRTSPSSKLRIDMVIGDDRLELPLERFDTLDSNGDKCLVGYEFRVGPDLLAKLPIAGTPVIFDVELRSGRLTRGDELRGQKAGSASWSPGRWVHGGWIQPAPNALGNFTIKRVPRPHCLTSAEVDGDDLVITGSLPPGVKEPRLSLTRTLSGADAEFELDILSSDETGSTFRTRIPMAPIVDSANPDDPFTQRTSRGVRIHSAAAPALLLWTGPEKALTTVYRDRLLILTRSPGNFINLHESPVRVVADGFSRPAPDELVLEGPLAAPAAFTWRRFLEDSDDHVDVPCRLVVPESGRWTASVDLSDLMPDDTVQSSLDPLANLAEWILFAINEDGSAYAVQSEAFLTSRLPLELRHSRHDLVLTPRAGTLHLEVR</sequence>
<name>A0ABV6QUL0_9ACTN</name>
<gene>
    <name evidence="2" type="ORF">ACFFGN_26645</name>
</gene>
<reference evidence="2 3" key="1">
    <citation type="submission" date="2024-09" db="EMBL/GenBank/DDBJ databases">
        <authorList>
            <person name="Sun Q."/>
            <person name="Mori K."/>
        </authorList>
    </citation>
    <scope>NUCLEOTIDE SEQUENCE [LARGE SCALE GENOMIC DNA]</scope>
    <source>
        <strain evidence="2 3">CGMCC 1.15906</strain>
    </source>
</reference>
<protein>
    <submittedName>
        <fullName evidence="2">Glycosyltransferase</fullName>
        <ecNumber evidence="2">2.4.-.-</ecNumber>
    </submittedName>
</protein>
<dbReference type="EC" id="2.4.-.-" evidence="2"/>
<dbReference type="Proteomes" id="UP001589890">
    <property type="component" value="Unassembled WGS sequence"/>
</dbReference>
<keyword evidence="2" id="KW-0808">Transferase</keyword>
<dbReference type="PANTHER" id="PTHR22916">
    <property type="entry name" value="GLYCOSYLTRANSFERASE"/>
    <property type="match status" value="1"/>
</dbReference>